<organism evidence="7 8">
    <name type="scientific">Cercophora newfieldiana</name>
    <dbReference type="NCBI Taxonomy" id="92897"/>
    <lineage>
        <taxon>Eukaryota</taxon>
        <taxon>Fungi</taxon>
        <taxon>Dikarya</taxon>
        <taxon>Ascomycota</taxon>
        <taxon>Pezizomycotina</taxon>
        <taxon>Sordariomycetes</taxon>
        <taxon>Sordariomycetidae</taxon>
        <taxon>Sordariales</taxon>
        <taxon>Lasiosphaeriaceae</taxon>
        <taxon>Cercophora</taxon>
    </lineage>
</organism>
<dbReference type="InterPro" id="IPR051013">
    <property type="entry name" value="MBL_superfamily_lactonases"/>
</dbReference>
<dbReference type="GO" id="GO:0046872">
    <property type="term" value="F:metal ion binding"/>
    <property type="evidence" value="ECO:0007669"/>
    <property type="project" value="UniProtKB-KW"/>
</dbReference>
<evidence type="ECO:0000256" key="5">
    <source>
        <dbReference type="ARBA" id="ARBA00022833"/>
    </source>
</evidence>
<dbReference type="Gene3D" id="3.60.15.10">
    <property type="entry name" value="Ribonuclease Z/Hydroxyacylglutathione hydrolase-like"/>
    <property type="match status" value="1"/>
</dbReference>
<keyword evidence="8" id="KW-1185">Reference proteome</keyword>
<comment type="caution">
    <text evidence="7">The sequence shown here is derived from an EMBL/GenBank/DDBJ whole genome shotgun (WGS) entry which is preliminary data.</text>
</comment>
<dbReference type="PANTHER" id="PTHR42978">
    <property type="entry name" value="QUORUM-QUENCHING LACTONASE YTNP-RELATED-RELATED"/>
    <property type="match status" value="1"/>
</dbReference>
<keyword evidence="3" id="KW-0479">Metal-binding</keyword>
<accession>A0AA40CPR0</accession>
<dbReference type="Proteomes" id="UP001174936">
    <property type="component" value="Unassembled WGS sequence"/>
</dbReference>
<dbReference type="InterPro" id="IPR001279">
    <property type="entry name" value="Metallo-B-lactamas"/>
</dbReference>
<feature type="domain" description="Metallo-beta-lactamase" evidence="6">
    <location>
        <begin position="35"/>
        <end position="304"/>
    </location>
</feature>
<dbReference type="SMART" id="SM00849">
    <property type="entry name" value="Lactamase_B"/>
    <property type="match status" value="1"/>
</dbReference>
<keyword evidence="4" id="KW-0378">Hydrolase</keyword>
<evidence type="ECO:0000313" key="7">
    <source>
        <dbReference type="EMBL" id="KAK0646791.1"/>
    </source>
</evidence>
<reference evidence="7" key="1">
    <citation type="submission" date="2023-06" db="EMBL/GenBank/DDBJ databases">
        <title>Genome-scale phylogeny and comparative genomics of the fungal order Sordariales.</title>
        <authorList>
            <consortium name="Lawrence Berkeley National Laboratory"/>
            <person name="Hensen N."/>
            <person name="Bonometti L."/>
            <person name="Westerberg I."/>
            <person name="Brannstrom I.O."/>
            <person name="Guillou S."/>
            <person name="Cros-Aarteil S."/>
            <person name="Calhoun S."/>
            <person name="Haridas S."/>
            <person name="Kuo A."/>
            <person name="Mondo S."/>
            <person name="Pangilinan J."/>
            <person name="Riley R."/>
            <person name="Labutti K."/>
            <person name="Andreopoulos B."/>
            <person name="Lipzen A."/>
            <person name="Chen C."/>
            <person name="Yanf M."/>
            <person name="Daum C."/>
            <person name="Ng V."/>
            <person name="Clum A."/>
            <person name="Steindorff A."/>
            <person name="Ohm R."/>
            <person name="Martin F."/>
            <person name="Silar P."/>
            <person name="Natvig D."/>
            <person name="Lalanne C."/>
            <person name="Gautier V."/>
            <person name="Ament-Velasquez S.L."/>
            <person name="Kruys A."/>
            <person name="Hutchinson M.I."/>
            <person name="Powell A.J."/>
            <person name="Barry K."/>
            <person name="Miller A.N."/>
            <person name="Grigoriev I.V."/>
            <person name="Debuchy R."/>
            <person name="Gladieux P."/>
            <person name="Thoren M.H."/>
            <person name="Johannesson H."/>
        </authorList>
    </citation>
    <scope>NUCLEOTIDE SEQUENCE</scope>
    <source>
        <strain evidence="7">SMH2532-1</strain>
    </source>
</reference>
<dbReference type="AlphaFoldDB" id="A0AA40CPR0"/>
<comment type="cofactor">
    <cofactor evidence="1">
        <name>Zn(2+)</name>
        <dbReference type="ChEBI" id="CHEBI:29105"/>
    </cofactor>
</comment>
<evidence type="ECO:0000256" key="1">
    <source>
        <dbReference type="ARBA" id="ARBA00001947"/>
    </source>
</evidence>
<keyword evidence="5" id="KW-0862">Zinc</keyword>
<evidence type="ECO:0000259" key="6">
    <source>
        <dbReference type="SMART" id="SM00849"/>
    </source>
</evidence>
<proteinExistence type="inferred from homology"/>
<evidence type="ECO:0000256" key="3">
    <source>
        <dbReference type="ARBA" id="ARBA00022723"/>
    </source>
</evidence>
<evidence type="ECO:0000313" key="8">
    <source>
        <dbReference type="Proteomes" id="UP001174936"/>
    </source>
</evidence>
<dbReference type="CDD" id="cd07730">
    <property type="entry name" value="metallo-hydrolase-like_MBL-fold"/>
    <property type="match status" value="1"/>
</dbReference>
<evidence type="ECO:0000256" key="2">
    <source>
        <dbReference type="ARBA" id="ARBA00007749"/>
    </source>
</evidence>
<gene>
    <name evidence="7" type="ORF">B0T16DRAFT_414257</name>
</gene>
<name>A0AA40CPR0_9PEZI</name>
<dbReference type="SUPFAM" id="SSF56281">
    <property type="entry name" value="Metallo-hydrolase/oxidoreductase"/>
    <property type="match status" value="1"/>
</dbReference>
<dbReference type="PANTHER" id="PTHR42978:SF2">
    <property type="entry name" value="102 KBASES UNSTABLE REGION: FROM 1 TO 119443"/>
    <property type="match status" value="1"/>
</dbReference>
<sequence length="321" mass="35336">MATYPKVSALDGGHITLPERLFITDADPTKRATVPSLCFLIQHPSPSPISPDRTANLIFDLGVKRNITAYTPAQQAHIAQRQPVIVSPDCADSLRNGGFDPSTDIDMVILSHVHWDHVGTPGDFPNATFAVGAGTLDLLANGAGYLYPKELFNHDELPADRTVEFPALRDDGPRRTETPGDTRAVLPVEEGNWEWEKLGAFLNALDLLGDGSVWVVDSPGHLYGHVNLLVRTGDKKWVYLGGDCCHDPRILSQEKGIALYEDGRGGLRSVHVDTETASCTLEGIRKFVKEQEEQGVEVEVIMAHDGVWRVRNKERFWPGCL</sequence>
<protein>
    <submittedName>
        <fullName evidence="7">Beta-lactamase-like protein</fullName>
    </submittedName>
</protein>
<dbReference type="InterPro" id="IPR036866">
    <property type="entry name" value="RibonucZ/Hydroxyglut_hydro"/>
</dbReference>
<evidence type="ECO:0000256" key="4">
    <source>
        <dbReference type="ARBA" id="ARBA00022801"/>
    </source>
</evidence>
<dbReference type="GO" id="GO:0016787">
    <property type="term" value="F:hydrolase activity"/>
    <property type="evidence" value="ECO:0007669"/>
    <property type="project" value="UniProtKB-KW"/>
</dbReference>
<comment type="similarity">
    <text evidence="2">Belongs to the metallo-beta-lactamase superfamily.</text>
</comment>
<dbReference type="EMBL" id="JAULSV010000004">
    <property type="protein sequence ID" value="KAK0646791.1"/>
    <property type="molecule type" value="Genomic_DNA"/>
</dbReference>